<keyword evidence="3 10" id="KW-0813">Transport</keyword>
<evidence type="ECO:0000256" key="5">
    <source>
        <dbReference type="ARBA" id="ARBA00022692"/>
    </source>
</evidence>
<dbReference type="InterPro" id="IPR039426">
    <property type="entry name" value="TonB-dep_rcpt-like"/>
</dbReference>
<dbReference type="InterPro" id="IPR037066">
    <property type="entry name" value="Plug_dom_sf"/>
</dbReference>
<accession>A0A379B866</accession>
<dbReference type="GO" id="GO:0015344">
    <property type="term" value="F:siderophore uptake transmembrane transporter activity"/>
    <property type="evidence" value="ECO:0007669"/>
    <property type="project" value="TreeGrafter"/>
</dbReference>
<feature type="chain" id="PRO_5016706772" evidence="13">
    <location>
        <begin position="22"/>
        <end position="654"/>
    </location>
</feature>
<dbReference type="OrthoDB" id="6046653at2"/>
<keyword evidence="4 10" id="KW-1134">Transmembrane beta strand</keyword>
<keyword evidence="6 13" id="KW-0732">Signal</keyword>
<proteinExistence type="inferred from homology"/>
<dbReference type="InterPro" id="IPR012910">
    <property type="entry name" value="Plug_dom"/>
</dbReference>
<evidence type="ECO:0000256" key="4">
    <source>
        <dbReference type="ARBA" id="ARBA00022452"/>
    </source>
</evidence>
<evidence type="ECO:0000256" key="10">
    <source>
        <dbReference type="PROSITE-ProRule" id="PRU01360"/>
    </source>
</evidence>
<feature type="domain" description="TonB-dependent receptor plug" evidence="15">
    <location>
        <begin position="38"/>
        <end position="137"/>
    </location>
</feature>
<evidence type="ECO:0000256" key="12">
    <source>
        <dbReference type="RuleBase" id="RU003357"/>
    </source>
</evidence>
<evidence type="ECO:0000256" key="1">
    <source>
        <dbReference type="ARBA" id="ARBA00004571"/>
    </source>
</evidence>
<dbReference type="PANTHER" id="PTHR30069">
    <property type="entry name" value="TONB-DEPENDENT OUTER MEMBRANE RECEPTOR"/>
    <property type="match status" value="1"/>
</dbReference>
<evidence type="ECO:0000259" key="15">
    <source>
        <dbReference type="Pfam" id="PF07715"/>
    </source>
</evidence>
<keyword evidence="17" id="KW-1185">Reference proteome</keyword>
<evidence type="ECO:0000256" key="7">
    <source>
        <dbReference type="ARBA" id="ARBA00023077"/>
    </source>
</evidence>
<comment type="subcellular location">
    <subcellularLocation>
        <location evidence="1 10">Cell outer membrane</location>
        <topology evidence="1 10">Multi-pass membrane protein</topology>
    </subcellularLocation>
</comment>
<keyword evidence="9 10" id="KW-0998">Cell outer membrane</keyword>
<evidence type="ECO:0000259" key="14">
    <source>
        <dbReference type="Pfam" id="PF00593"/>
    </source>
</evidence>
<name>A0A379B866_9PAST</name>
<feature type="domain" description="TonB-dependent receptor-like beta-barrel" evidence="14">
    <location>
        <begin position="235"/>
        <end position="621"/>
    </location>
</feature>
<dbReference type="PROSITE" id="PS01156">
    <property type="entry name" value="TONB_DEPENDENT_REC_2"/>
    <property type="match status" value="1"/>
</dbReference>
<evidence type="ECO:0000256" key="11">
    <source>
        <dbReference type="PROSITE-ProRule" id="PRU10144"/>
    </source>
</evidence>
<organism evidence="16 17">
    <name type="scientific">[Pasteurella] mairii</name>
    <dbReference type="NCBI Taxonomy" id="757"/>
    <lineage>
        <taxon>Bacteria</taxon>
        <taxon>Pseudomonadati</taxon>
        <taxon>Pseudomonadota</taxon>
        <taxon>Gammaproteobacteria</taxon>
        <taxon>Pasteurellales</taxon>
        <taxon>Pasteurellaceae</taxon>
    </lineage>
</organism>
<dbReference type="SUPFAM" id="SSF56935">
    <property type="entry name" value="Porins"/>
    <property type="match status" value="1"/>
</dbReference>
<dbReference type="EMBL" id="UGSS01000002">
    <property type="protein sequence ID" value="SUB34681.1"/>
    <property type="molecule type" value="Genomic_DNA"/>
</dbReference>
<dbReference type="Pfam" id="PF07715">
    <property type="entry name" value="Plug"/>
    <property type="match status" value="1"/>
</dbReference>
<evidence type="ECO:0000256" key="13">
    <source>
        <dbReference type="SAM" id="SignalP"/>
    </source>
</evidence>
<feature type="signal peptide" evidence="13">
    <location>
        <begin position="1"/>
        <end position="21"/>
    </location>
</feature>
<reference evidence="16 17" key="1">
    <citation type="submission" date="2018-06" db="EMBL/GenBank/DDBJ databases">
        <authorList>
            <consortium name="Pathogen Informatics"/>
            <person name="Doyle S."/>
        </authorList>
    </citation>
    <scope>NUCLEOTIDE SEQUENCE [LARGE SCALE GENOMIC DNA]</scope>
    <source>
        <strain evidence="16 17">NCTC10699</strain>
    </source>
</reference>
<dbReference type="Proteomes" id="UP000254280">
    <property type="component" value="Unassembled WGS sequence"/>
</dbReference>
<dbReference type="InterPro" id="IPR010917">
    <property type="entry name" value="TonB_rcpt_CS"/>
</dbReference>
<dbReference type="InterPro" id="IPR036942">
    <property type="entry name" value="Beta-barrel_TonB_sf"/>
</dbReference>
<evidence type="ECO:0000256" key="6">
    <source>
        <dbReference type="ARBA" id="ARBA00022729"/>
    </source>
</evidence>
<comment type="similarity">
    <text evidence="2 10 12">Belongs to the TonB-dependent receptor family.</text>
</comment>
<evidence type="ECO:0000256" key="2">
    <source>
        <dbReference type="ARBA" id="ARBA00009810"/>
    </source>
</evidence>
<dbReference type="AlphaFoldDB" id="A0A379B866"/>
<dbReference type="Gene3D" id="2.40.170.20">
    <property type="entry name" value="TonB-dependent receptor, beta-barrel domain"/>
    <property type="match status" value="1"/>
</dbReference>
<evidence type="ECO:0000256" key="3">
    <source>
        <dbReference type="ARBA" id="ARBA00022448"/>
    </source>
</evidence>
<protein>
    <submittedName>
        <fullName evidence="16">TonB-dependent heme receptor A</fullName>
    </submittedName>
</protein>
<evidence type="ECO:0000313" key="17">
    <source>
        <dbReference type="Proteomes" id="UP000254280"/>
    </source>
</evidence>
<feature type="short sequence motif" description="TonB C-terminal box" evidence="11">
    <location>
        <begin position="637"/>
        <end position="654"/>
    </location>
</feature>
<evidence type="ECO:0000313" key="16">
    <source>
        <dbReference type="EMBL" id="SUB34681.1"/>
    </source>
</evidence>
<dbReference type="CDD" id="cd01347">
    <property type="entry name" value="ligand_gated_channel"/>
    <property type="match status" value="1"/>
</dbReference>
<dbReference type="PROSITE" id="PS52016">
    <property type="entry name" value="TONB_DEPENDENT_REC_3"/>
    <property type="match status" value="1"/>
</dbReference>
<dbReference type="PANTHER" id="PTHR30069:SF41">
    <property type="entry name" value="HEME_HEMOPEXIN UTILIZATION PROTEIN C"/>
    <property type="match status" value="1"/>
</dbReference>
<gene>
    <name evidence="16" type="primary">tdhA_3</name>
    <name evidence="16" type="ORF">NCTC10699_02362</name>
</gene>
<dbReference type="InterPro" id="IPR000531">
    <property type="entry name" value="Beta-barrel_TonB"/>
</dbReference>
<dbReference type="GO" id="GO:0044718">
    <property type="term" value="P:siderophore transmembrane transport"/>
    <property type="evidence" value="ECO:0007669"/>
    <property type="project" value="TreeGrafter"/>
</dbReference>
<evidence type="ECO:0000256" key="9">
    <source>
        <dbReference type="ARBA" id="ARBA00023237"/>
    </source>
</evidence>
<keyword evidence="16" id="KW-0675">Receptor</keyword>
<dbReference type="GO" id="GO:0009279">
    <property type="term" value="C:cell outer membrane"/>
    <property type="evidence" value="ECO:0007669"/>
    <property type="project" value="UniProtKB-SubCell"/>
</dbReference>
<sequence>MKKTAFVLLPIAALVSAQVAAENLELISVVSENTGAKSKTNIVTGKEINKSTETDLRGLLREEPSINFGGGVGHSQWLTIRGMAEDQVDLKVDNTYSDTAMFHHQGRFMMLDPSLIKRVNVQKGTGSASAGIGATSGQIVATTVDAKDLLKDGQNLGFKLTTTYSTNKNWAKGGSVYGKYENIDALFSGNWVDNREYKDGNNQIVNRSGLGQRSLLSKIGVDFNQDHRLVFSHRQERYHGERNLREEFDFAQSDDYNKNDPRYRITTEDTSNLQYFGKNVGWIDNIDFNVYYKEVERKQSTKTGGNYETAKVVTSGANLNLDSALGESHMIKYGINWREQEAKPDHFEYDYIVKQRKEDVGLYAEGIWGFGPVTLTTGLRYDYFRFTAMDNKSASDGKLNPSVGLIWEVNPNLSFNVSHNYATRSPRIFEPVLSTGKSRGKQRVISAVDDLKAEHSRNTEIGFNYQLSDQLSLSGSYFWQTIDDVVALRKVKTGFEELYNGGKLKNQGYELSAAYRYGGLTLRAGVADSKPELHGSAVDANRLAMLIGRTWTLSTAYKFEQPNIEIGWRGRFVESEKGSPSRGSNTSQQELNRPGYGVSDFFVNWKPLNNDDLNINFALDNAFNKYYKSHSQRTGINSLPEAGRNFRISMNYTF</sequence>
<keyword evidence="7 12" id="KW-0798">TonB box</keyword>
<keyword evidence="8 10" id="KW-0472">Membrane</keyword>
<dbReference type="Pfam" id="PF00593">
    <property type="entry name" value="TonB_dep_Rec_b-barrel"/>
    <property type="match status" value="1"/>
</dbReference>
<dbReference type="Gene3D" id="2.170.130.10">
    <property type="entry name" value="TonB-dependent receptor, plug domain"/>
    <property type="match status" value="1"/>
</dbReference>
<keyword evidence="5 10" id="KW-0812">Transmembrane</keyword>
<evidence type="ECO:0000256" key="8">
    <source>
        <dbReference type="ARBA" id="ARBA00023136"/>
    </source>
</evidence>